<keyword evidence="2" id="KW-0677">Repeat</keyword>
<evidence type="ECO:0000256" key="2">
    <source>
        <dbReference type="ARBA" id="ARBA00022737"/>
    </source>
</evidence>
<dbReference type="Gene3D" id="3.30.160.60">
    <property type="entry name" value="Classic Zinc Finger"/>
    <property type="match status" value="2"/>
</dbReference>
<keyword evidence="8" id="KW-1185">Reference proteome</keyword>
<evidence type="ECO:0000259" key="6">
    <source>
        <dbReference type="PROSITE" id="PS50157"/>
    </source>
</evidence>
<gene>
    <name evidence="7" type="ORF">VTL71DRAFT_192</name>
</gene>
<comment type="caution">
    <text evidence="7">The sequence shown here is derived from an EMBL/GenBank/DDBJ whole genome shotgun (WGS) entry which is preliminary data.</text>
</comment>
<dbReference type="PROSITE" id="PS50157">
    <property type="entry name" value="ZINC_FINGER_C2H2_2"/>
    <property type="match status" value="1"/>
</dbReference>
<reference evidence="7 8" key="1">
    <citation type="journal article" date="2024" name="Commun. Biol.">
        <title>Comparative genomic analysis of thermophilic fungi reveals convergent evolutionary adaptations and gene losses.</title>
        <authorList>
            <person name="Steindorff A.S."/>
            <person name="Aguilar-Pontes M.V."/>
            <person name="Robinson A.J."/>
            <person name="Andreopoulos B."/>
            <person name="LaButti K."/>
            <person name="Kuo A."/>
            <person name="Mondo S."/>
            <person name="Riley R."/>
            <person name="Otillar R."/>
            <person name="Haridas S."/>
            <person name="Lipzen A."/>
            <person name="Grimwood J."/>
            <person name="Schmutz J."/>
            <person name="Clum A."/>
            <person name="Reid I.D."/>
            <person name="Moisan M.C."/>
            <person name="Butler G."/>
            <person name="Nguyen T.T.M."/>
            <person name="Dewar K."/>
            <person name="Conant G."/>
            <person name="Drula E."/>
            <person name="Henrissat B."/>
            <person name="Hansel C."/>
            <person name="Singer S."/>
            <person name="Hutchinson M.I."/>
            <person name="de Vries R.P."/>
            <person name="Natvig D.O."/>
            <person name="Powell A.J."/>
            <person name="Tsang A."/>
            <person name="Grigoriev I.V."/>
        </authorList>
    </citation>
    <scope>NUCLEOTIDE SEQUENCE [LARGE SCALE GENOMIC DNA]</scope>
    <source>
        <strain evidence="7 8">CBS 494.80</strain>
    </source>
</reference>
<dbReference type="Pfam" id="PF12874">
    <property type="entry name" value="zf-met"/>
    <property type="match status" value="1"/>
</dbReference>
<dbReference type="PROSITE" id="PS00028">
    <property type="entry name" value="ZINC_FINGER_C2H2_1"/>
    <property type="match status" value="1"/>
</dbReference>
<proteinExistence type="predicted"/>
<dbReference type="Proteomes" id="UP001595075">
    <property type="component" value="Unassembled WGS sequence"/>
</dbReference>
<keyword evidence="1" id="KW-0479">Metal-binding</keyword>
<dbReference type="PANTHER" id="PTHR24409">
    <property type="entry name" value="ZINC FINGER PROTEIN 142"/>
    <property type="match status" value="1"/>
</dbReference>
<evidence type="ECO:0000256" key="3">
    <source>
        <dbReference type="ARBA" id="ARBA00022771"/>
    </source>
</evidence>
<sequence length="214" mass="24794">MYHCRPCDRWFDGYHGYQMHMDNSAAHRSLQYECEGCDRDFSSEQSLHQHCSSAAGHAYCIPCKRMFMNQNNLMQIHLESGSCTRCDLDRHKINDMVQRMDRNNVITRPMLEMPGYNNVQTIATERSWNGRAYECYLCPREFGTLRGLNAHISSPFHEQSMYRCPGRGCGRNYKLLSGLIQHVESESCGLMRFAQVQQQARNGVQSFVGKMIMN</sequence>
<name>A0ABR4CZD8_9HELO</name>
<dbReference type="SMART" id="SM00355">
    <property type="entry name" value="ZnF_C2H2"/>
    <property type="match status" value="4"/>
</dbReference>
<organism evidence="7 8">
    <name type="scientific">Oculimacula yallundae</name>
    <dbReference type="NCBI Taxonomy" id="86028"/>
    <lineage>
        <taxon>Eukaryota</taxon>
        <taxon>Fungi</taxon>
        <taxon>Dikarya</taxon>
        <taxon>Ascomycota</taxon>
        <taxon>Pezizomycotina</taxon>
        <taxon>Leotiomycetes</taxon>
        <taxon>Helotiales</taxon>
        <taxon>Ploettnerulaceae</taxon>
        <taxon>Oculimacula</taxon>
    </lineage>
</organism>
<dbReference type="InterPro" id="IPR013087">
    <property type="entry name" value="Znf_C2H2_type"/>
</dbReference>
<protein>
    <recommendedName>
        <fullName evidence="6">C2H2-type domain-containing protein</fullName>
    </recommendedName>
</protein>
<evidence type="ECO:0000256" key="4">
    <source>
        <dbReference type="ARBA" id="ARBA00022833"/>
    </source>
</evidence>
<accession>A0ABR4CZD8</accession>
<evidence type="ECO:0000256" key="5">
    <source>
        <dbReference type="PROSITE-ProRule" id="PRU00042"/>
    </source>
</evidence>
<evidence type="ECO:0000313" key="7">
    <source>
        <dbReference type="EMBL" id="KAL2075249.1"/>
    </source>
</evidence>
<dbReference type="EMBL" id="JAZHXI010000001">
    <property type="protein sequence ID" value="KAL2075249.1"/>
    <property type="molecule type" value="Genomic_DNA"/>
</dbReference>
<dbReference type="PANTHER" id="PTHR24409:SF356">
    <property type="entry name" value="C2H2 FINGER DOMAIN TRANSCRIPTION FACTOR (EUROFUNG)"/>
    <property type="match status" value="1"/>
</dbReference>
<evidence type="ECO:0000256" key="1">
    <source>
        <dbReference type="ARBA" id="ARBA00022723"/>
    </source>
</evidence>
<evidence type="ECO:0000313" key="8">
    <source>
        <dbReference type="Proteomes" id="UP001595075"/>
    </source>
</evidence>
<keyword evidence="4" id="KW-0862">Zinc</keyword>
<keyword evidence="3 5" id="KW-0863">Zinc-finger</keyword>
<feature type="domain" description="C2H2-type" evidence="6">
    <location>
        <begin position="32"/>
        <end position="62"/>
    </location>
</feature>